<dbReference type="PANTHER" id="PTHR43532:SF1">
    <property type="entry name" value="GLUCOSE-1-PHOSPHATE THYMIDYLYLTRANSFERASE 1"/>
    <property type="match status" value="1"/>
</dbReference>
<dbReference type="EMBL" id="JACEIO010000013">
    <property type="protein sequence ID" value="MBA4536920.1"/>
    <property type="molecule type" value="Genomic_DNA"/>
</dbReference>
<gene>
    <name evidence="14" type="ORF">G4D64_12525</name>
    <name evidence="13" type="ORF">H1Z61_07130</name>
</gene>
<dbReference type="EC" id="2.7.7.24" evidence="3"/>
<evidence type="ECO:0000313" key="14">
    <source>
        <dbReference type="EMBL" id="NEY82306.1"/>
    </source>
</evidence>
<proteinExistence type="inferred from homology"/>
<dbReference type="InterPro" id="IPR005835">
    <property type="entry name" value="NTP_transferase_dom"/>
</dbReference>
<comment type="cofactor">
    <cofactor evidence="1">
        <name>Mg(2+)</name>
        <dbReference type="ChEBI" id="CHEBI:18420"/>
    </cofactor>
</comment>
<dbReference type="InterPro" id="IPR029044">
    <property type="entry name" value="Nucleotide-diphossugar_trans"/>
</dbReference>
<evidence type="ECO:0000256" key="1">
    <source>
        <dbReference type="ARBA" id="ARBA00001946"/>
    </source>
</evidence>
<dbReference type="InterPro" id="IPR005907">
    <property type="entry name" value="G1P_thy_trans_s"/>
</dbReference>
<dbReference type="AlphaFoldDB" id="A0A6B3W319"/>
<sequence length="258" mass="29365">MKQFGIIPAAGLGTRLAPLPFSKEMYPIGYQSYNEELRPCPVSQYLVKSLKMAETDEVFFIINQSKTDIMSYYLNGQQFNMNFSYLIQTEPKGMVDALVKVSPWLPKEEYVITFGMPDTLFKPDSLFRQLVKKIKQKQNIDLILGVFPTEAWFKLGMTTVQKGKDGELEVIKIIDKPKIKPDTDYAWGIAVWKSKFQHFLTNYHHNYSEKAELVLGDVFSAALKEGFKVCALKGELFLDIGTLEDLTKAIKYMDIGGG</sequence>
<evidence type="ECO:0000256" key="2">
    <source>
        <dbReference type="ARBA" id="ARBA00010480"/>
    </source>
</evidence>
<dbReference type="Pfam" id="PF00483">
    <property type="entry name" value="NTP_transferase"/>
    <property type="match status" value="1"/>
</dbReference>
<evidence type="ECO:0000259" key="12">
    <source>
        <dbReference type="Pfam" id="PF00483"/>
    </source>
</evidence>
<evidence type="ECO:0000256" key="6">
    <source>
        <dbReference type="ARBA" id="ARBA00022695"/>
    </source>
</evidence>
<dbReference type="GO" id="GO:0008879">
    <property type="term" value="F:glucose-1-phosphate thymidylyltransferase activity"/>
    <property type="evidence" value="ECO:0007669"/>
    <property type="project" value="UniProtKB-EC"/>
</dbReference>
<evidence type="ECO:0000256" key="10">
    <source>
        <dbReference type="ARBA" id="ARBA00032598"/>
    </source>
</evidence>
<organism evidence="14 15">
    <name type="scientific">Bacillus aquiflavi</name>
    <dbReference type="NCBI Taxonomy" id="2672567"/>
    <lineage>
        <taxon>Bacteria</taxon>
        <taxon>Bacillati</taxon>
        <taxon>Bacillota</taxon>
        <taxon>Bacilli</taxon>
        <taxon>Bacillales</taxon>
        <taxon>Bacillaceae</taxon>
        <taxon>Bacillus</taxon>
    </lineage>
</organism>
<dbReference type="GO" id="GO:0046872">
    <property type="term" value="F:metal ion binding"/>
    <property type="evidence" value="ECO:0007669"/>
    <property type="project" value="UniProtKB-KW"/>
</dbReference>
<dbReference type="PANTHER" id="PTHR43532">
    <property type="entry name" value="GLUCOSE-1-PHOSPHATE THYMIDYLYLTRANSFERASE"/>
    <property type="match status" value="1"/>
</dbReference>
<reference evidence="14 15" key="1">
    <citation type="submission" date="2020-02" db="EMBL/GenBank/DDBJ databases">
        <title>Bacillus aquiflavi sp. nov., isolated from yellow water of strong flavor Chinese baijiu in Yibin region of China.</title>
        <authorList>
            <person name="Xie J."/>
        </authorList>
    </citation>
    <scope>NUCLEOTIDE SEQUENCE [LARGE SCALE GENOMIC DNA]</scope>
    <source>
        <strain evidence="14 15">3H-10</strain>
    </source>
</reference>
<keyword evidence="8" id="KW-0460">Magnesium</keyword>
<name>A0A6B3W319_9BACI</name>
<evidence type="ECO:0000256" key="4">
    <source>
        <dbReference type="ARBA" id="ARBA00017654"/>
    </source>
</evidence>
<evidence type="ECO:0000313" key="15">
    <source>
        <dbReference type="Proteomes" id="UP000472971"/>
    </source>
</evidence>
<dbReference type="SUPFAM" id="SSF53448">
    <property type="entry name" value="Nucleotide-diphospho-sugar transferases"/>
    <property type="match status" value="1"/>
</dbReference>
<dbReference type="Gene3D" id="3.90.550.10">
    <property type="entry name" value="Spore Coat Polysaccharide Biosynthesis Protein SpsA, Chain A"/>
    <property type="match status" value="1"/>
</dbReference>
<evidence type="ECO:0000256" key="9">
    <source>
        <dbReference type="ARBA" id="ARBA00032492"/>
    </source>
</evidence>
<feature type="domain" description="Nucleotidyl transferase" evidence="12">
    <location>
        <begin position="5"/>
        <end position="251"/>
    </location>
</feature>
<keyword evidence="7" id="KW-0479">Metal-binding</keyword>
<dbReference type="EMBL" id="JAAIWN010000031">
    <property type="protein sequence ID" value="NEY82306.1"/>
    <property type="molecule type" value="Genomic_DNA"/>
</dbReference>
<evidence type="ECO:0000256" key="8">
    <source>
        <dbReference type="ARBA" id="ARBA00022842"/>
    </source>
</evidence>
<evidence type="ECO:0000313" key="13">
    <source>
        <dbReference type="EMBL" id="MBA4536920.1"/>
    </source>
</evidence>
<evidence type="ECO:0000313" key="16">
    <source>
        <dbReference type="Proteomes" id="UP000570010"/>
    </source>
</evidence>
<evidence type="ECO:0000256" key="3">
    <source>
        <dbReference type="ARBA" id="ARBA00012461"/>
    </source>
</evidence>
<comment type="catalytic activity">
    <reaction evidence="11">
        <text>dTTP + alpha-D-glucose 1-phosphate + H(+) = dTDP-alpha-D-glucose + diphosphate</text>
        <dbReference type="Rhea" id="RHEA:15225"/>
        <dbReference type="ChEBI" id="CHEBI:15378"/>
        <dbReference type="ChEBI" id="CHEBI:33019"/>
        <dbReference type="ChEBI" id="CHEBI:37568"/>
        <dbReference type="ChEBI" id="CHEBI:57477"/>
        <dbReference type="ChEBI" id="CHEBI:58601"/>
        <dbReference type="EC" id="2.7.7.24"/>
    </reaction>
</comment>
<keyword evidence="15" id="KW-1185">Reference proteome</keyword>
<dbReference type="Proteomes" id="UP000570010">
    <property type="component" value="Unassembled WGS sequence"/>
</dbReference>
<comment type="similarity">
    <text evidence="2">Belongs to the glucose-1-phosphate thymidylyltransferase family.</text>
</comment>
<reference evidence="13 16" key="2">
    <citation type="submission" date="2020-07" db="EMBL/GenBank/DDBJ databases">
        <authorList>
            <person name="Feng H."/>
        </authorList>
    </citation>
    <scope>NUCLEOTIDE SEQUENCE [LARGE SCALE GENOMIC DNA]</scope>
    <source>
        <strain evidence="13">S-12</strain>
        <strain evidence="16">s-12</strain>
    </source>
</reference>
<evidence type="ECO:0000256" key="5">
    <source>
        <dbReference type="ARBA" id="ARBA00022679"/>
    </source>
</evidence>
<keyword evidence="5" id="KW-0808">Transferase</keyword>
<dbReference type="RefSeq" id="WP_163242700.1">
    <property type="nucleotide sequence ID" value="NZ_CP082780.1"/>
</dbReference>
<accession>A0A6B3W319</accession>
<keyword evidence="6" id="KW-0548">Nucleotidyltransferase</keyword>
<comment type="caution">
    <text evidence="14">The sequence shown here is derived from an EMBL/GenBank/DDBJ whole genome shotgun (WGS) entry which is preliminary data.</text>
</comment>
<dbReference type="Proteomes" id="UP000472971">
    <property type="component" value="Unassembled WGS sequence"/>
</dbReference>
<evidence type="ECO:0000256" key="7">
    <source>
        <dbReference type="ARBA" id="ARBA00022723"/>
    </source>
</evidence>
<protein>
    <recommendedName>
        <fullName evidence="4">Glucose-1-phosphate thymidylyltransferase</fullName>
        <ecNumber evidence="3">2.7.7.24</ecNumber>
    </recommendedName>
    <alternativeName>
        <fullName evidence="10">dTDP-glucose pyrophosphorylase</fullName>
    </alternativeName>
    <alternativeName>
        <fullName evidence="9">dTDP-glucose synthase</fullName>
    </alternativeName>
</protein>
<evidence type="ECO:0000256" key="11">
    <source>
        <dbReference type="ARBA" id="ARBA00049336"/>
    </source>
</evidence>